<name>A0ABS5DRF8_9BURK</name>
<evidence type="ECO:0000313" key="7">
    <source>
        <dbReference type="EMBL" id="MBQ0933729.1"/>
    </source>
</evidence>
<dbReference type="PANTHER" id="PTHR31297">
    <property type="entry name" value="GLUCAN ENDO-1,6-BETA-GLUCOSIDASE B"/>
    <property type="match status" value="1"/>
</dbReference>
<keyword evidence="8" id="KW-1185">Reference proteome</keyword>
<dbReference type="Pfam" id="PF00150">
    <property type="entry name" value="Cellulase"/>
    <property type="match status" value="1"/>
</dbReference>
<dbReference type="Gene3D" id="3.20.20.80">
    <property type="entry name" value="Glycosidases"/>
    <property type="match status" value="1"/>
</dbReference>
<proteinExistence type="inferred from homology"/>
<dbReference type="InterPro" id="IPR017853">
    <property type="entry name" value="GH"/>
</dbReference>
<feature type="signal peptide" evidence="5">
    <location>
        <begin position="1"/>
        <end position="38"/>
    </location>
</feature>
<reference evidence="7 8" key="1">
    <citation type="submission" date="2021-04" db="EMBL/GenBank/DDBJ databases">
        <title>The genome sequence of type strain Ideonella paludis KCTC 32238.</title>
        <authorList>
            <person name="Liu Y."/>
        </authorList>
    </citation>
    <scope>NUCLEOTIDE SEQUENCE [LARGE SCALE GENOMIC DNA]</scope>
    <source>
        <strain evidence="7 8">KCTC 32238</strain>
    </source>
</reference>
<evidence type="ECO:0000313" key="8">
    <source>
        <dbReference type="Proteomes" id="UP000672097"/>
    </source>
</evidence>
<keyword evidence="3 4" id="KW-0326">Glycosidase</keyword>
<dbReference type="InterPro" id="IPR050386">
    <property type="entry name" value="Glycosyl_hydrolase_5"/>
</dbReference>
<comment type="caution">
    <text evidence="7">The sequence shown here is derived from an EMBL/GenBank/DDBJ whole genome shotgun (WGS) entry which is preliminary data.</text>
</comment>
<dbReference type="RefSeq" id="WP_210804974.1">
    <property type="nucleotide sequence ID" value="NZ_JAGQDG010000001.1"/>
</dbReference>
<dbReference type="EMBL" id="JAGQDG010000001">
    <property type="protein sequence ID" value="MBQ0933729.1"/>
    <property type="molecule type" value="Genomic_DNA"/>
</dbReference>
<comment type="similarity">
    <text evidence="4">Belongs to the glycosyl hydrolase 5 (cellulase A) family.</text>
</comment>
<protein>
    <submittedName>
        <fullName evidence="7">Glycoside hydrolase family 5 protein</fullName>
    </submittedName>
</protein>
<dbReference type="PANTHER" id="PTHR31297:SF17">
    <property type="entry name" value="ENDOGLUCANASE"/>
    <property type="match status" value="1"/>
</dbReference>
<dbReference type="SUPFAM" id="SSF51445">
    <property type="entry name" value="(Trans)glycosidases"/>
    <property type="match status" value="1"/>
</dbReference>
<dbReference type="Proteomes" id="UP000672097">
    <property type="component" value="Unassembled WGS sequence"/>
</dbReference>
<evidence type="ECO:0000256" key="1">
    <source>
        <dbReference type="ARBA" id="ARBA00022729"/>
    </source>
</evidence>
<dbReference type="PROSITE" id="PS00659">
    <property type="entry name" value="GLYCOSYL_HYDROL_F5"/>
    <property type="match status" value="1"/>
</dbReference>
<dbReference type="InterPro" id="IPR001547">
    <property type="entry name" value="Glyco_hydro_5"/>
</dbReference>
<sequence length="366" mass="40413">MTLRRTQPAHSAVLKFTLAGVLTVAWAAVLGATSAAQAAPPGPECANVSAQTCALAARLGRGVNLGDIYDPPQEGDWGQKMQPEFIDLATKHFKTVRLPVRWSNHASLDAAATLDEGFARRVDASIEALLARGVVVIVNVHHYNQLHGSALHRGESEVAPEVVEARFLNIWRQLAERYKNKPDRLIFELLNEPHDKLDGEPWNVLLRKALAVVRSSNPNRTVMIGPSSWGHPKDLPRLRLPADKHLIVSFHTYDPFAFTHQGAEWLPAKFPAGQPCCDATQHAQAVAPIEAAYQWSVKAGVPVHLGEFGTLNRAPMEARAAWARIMRDAAERRGIGWTYWGLVGGFGLWDAPRRQWHEPLRAALLD</sequence>
<evidence type="ECO:0000256" key="3">
    <source>
        <dbReference type="ARBA" id="ARBA00023295"/>
    </source>
</evidence>
<keyword evidence="1 5" id="KW-0732">Signal</keyword>
<evidence type="ECO:0000256" key="5">
    <source>
        <dbReference type="SAM" id="SignalP"/>
    </source>
</evidence>
<dbReference type="GO" id="GO:0016787">
    <property type="term" value="F:hydrolase activity"/>
    <property type="evidence" value="ECO:0007669"/>
    <property type="project" value="UniProtKB-KW"/>
</dbReference>
<feature type="domain" description="Glycoside hydrolase family 5" evidence="6">
    <location>
        <begin position="77"/>
        <end position="341"/>
    </location>
</feature>
<gene>
    <name evidence="7" type="ORF">KAK11_00205</name>
</gene>
<keyword evidence="2 4" id="KW-0378">Hydrolase</keyword>
<feature type="chain" id="PRO_5046582105" evidence="5">
    <location>
        <begin position="39"/>
        <end position="366"/>
    </location>
</feature>
<evidence type="ECO:0000259" key="6">
    <source>
        <dbReference type="Pfam" id="PF00150"/>
    </source>
</evidence>
<accession>A0ABS5DRF8</accession>
<evidence type="ECO:0000256" key="4">
    <source>
        <dbReference type="RuleBase" id="RU361153"/>
    </source>
</evidence>
<organism evidence="7 8">
    <name type="scientific">Ideonella paludis</name>
    <dbReference type="NCBI Taxonomy" id="1233411"/>
    <lineage>
        <taxon>Bacteria</taxon>
        <taxon>Pseudomonadati</taxon>
        <taxon>Pseudomonadota</taxon>
        <taxon>Betaproteobacteria</taxon>
        <taxon>Burkholderiales</taxon>
        <taxon>Sphaerotilaceae</taxon>
        <taxon>Ideonella</taxon>
    </lineage>
</organism>
<evidence type="ECO:0000256" key="2">
    <source>
        <dbReference type="ARBA" id="ARBA00022801"/>
    </source>
</evidence>
<dbReference type="InterPro" id="IPR018087">
    <property type="entry name" value="Glyco_hydro_5_CS"/>
</dbReference>